<dbReference type="PANTHER" id="PTHR45463">
    <property type="entry name" value="OS09G0392200 PROTEIN"/>
    <property type="match status" value="1"/>
</dbReference>
<gene>
    <name evidence="4" type="ORF">LVIROSA_LOCUS35599</name>
</gene>
<proteinExistence type="predicted"/>
<accession>A0AAU9PJR0</accession>
<dbReference type="SUPFAM" id="SSF50965">
    <property type="entry name" value="Galactose oxidase, central domain"/>
    <property type="match status" value="1"/>
</dbReference>
<dbReference type="SUPFAM" id="SSF81383">
    <property type="entry name" value="F-box domain"/>
    <property type="match status" value="1"/>
</dbReference>
<evidence type="ECO:0000256" key="1">
    <source>
        <dbReference type="SAM" id="MobiDB-lite"/>
    </source>
</evidence>
<protein>
    <recommendedName>
        <fullName evidence="6">F-box domain-containing protein</fullName>
    </recommendedName>
</protein>
<dbReference type="AlphaFoldDB" id="A0AAU9PJR0"/>
<dbReference type="Pfam" id="PF00646">
    <property type="entry name" value="F-box"/>
    <property type="match status" value="1"/>
</dbReference>
<feature type="domain" description="KIB1-4 beta-propeller" evidence="3">
    <location>
        <begin position="101"/>
        <end position="287"/>
    </location>
</feature>
<evidence type="ECO:0000313" key="4">
    <source>
        <dbReference type="EMBL" id="CAH1450163.1"/>
    </source>
</evidence>
<dbReference type="InterPro" id="IPR001810">
    <property type="entry name" value="F-box_dom"/>
</dbReference>
<organism evidence="4 5">
    <name type="scientific">Lactuca virosa</name>
    <dbReference type="NCBI Taxonomy" id="75947"/>
    <lineage>
        <taxon>Eukaryota</taxon>
        <taxon>Viridiplantae</taxon>
        <taxon>Streptophyta</taxon>
        <taxon>Embryophyta</taxon>
        <taxon>Tracheophyta</taxon>
        <taxon>Spermatophyta</taxon>
        <taxon>Magnoliopsida</taxon>
        <taxon>eudicotyledons</taxon>
        <taxon>Gunneridae</taxon>
        <taxon>Pentapetalae</taxon>
        <taxon>asterids</taxon>
        <taxon>campanulids</taxon>
        <taxon>Asterales</taxon>
        <taxon>Asteraceae</taxon>
        <taxon>Cichorioideae</taxon>
        <taxon>Cichorieae</taxon>
        <taxon>Lactucinae</taxon>
        <taxon>Lactuca</taxon>
    </lineage>
</organism>
<evidence type="ECO:0000313" key="5">
    <source>
        <dbReference type="Proteomes" id="UP001157418"/>
    </source>
</evidence>
<name>A0AAU9PJR0_9ASTR</name>
<dbReference type="Proteomes" id="UP001157418">
    <property type="component" value="Unassembled WGS sequence"/>
</dbReference>
<keyword evidence="5" id="KW-1185">Reference proteome</keyword>
<dbReference type="InterPro" id="IPR005174">
    <property type="entry name" value="KIB1-4_b-propeller"/>
</dbReference>
<feature type="region of interest" description="Disordered" evidence="1">
    <location>
        <begin position="1"/>
        <end position="20"/>
    </location>
</feature>
<dbReference type="PANTHER" id="PTHR45463:SF8">
    <property type="entry name" value="OS09G0392200 PROTEIN"/>
    <property type="match status" value="1"/>
</dbReference>
<dbReference type="EMBL" id="CAKMRJ010005634">
    <property type="protein sequence ID" value="CAH1450163.1"/>
    <property type="molecule type" value="Genomic_DNA"/>
</dbReference>
<evidence type="ECO:0008006" key="6">
    <source>
        <dbReference type="Google" id="ProtNLM"/>
    </source>
</evidence>
<comment type="caution">
    <text evidence="4">The sequence shown here is derived from an EMBL/GenBank/DDBJ whole genome shotgun (WGS) entry which is preliminary data.</text>
</comment>
<dbReference type="Pfam" id="PF03478">
    <property type="entry name" value="Beta-prop_KIB1-4"/>
    <property type="match status" value="1"/>
</dbReference>
<sequence length="299" mass="34994">MAKTRSMTRKQSHGNASSRKRIKTCNPAWSDLNHDVLFLVMMQLGVIDFVAFSGVCNLWRLFSVSNKKDFMVSKPPMSISISTLGFKKGCYLKDYEGRKFKTILPHCGRRMICVGLTCGYLILLCKKTRDFWLVNPITRHELHFPVGDVPIVTLCIDYDVDRAILVFSPSISRWVFVVFDRFDSKIWFCIDEKREWTYVYTPSHIYDIFAFKGKLYTINYDNSLNEVRLFPTPKVTLLDLTNFLKPSFGHPMFVSSGENLCVIDRFSIYSHKEKKIQEINFSKMEWVPREKKKNNMHFL</sequence>
<dbReference type="InterPro" id="IPR011043">
    <property type="entry name" value="Gal_Oxase/kelch_b-propeller"/>
</dbReference>
<feature type="domain" description="F-box" evidence="2">
    <location>
        <begin position="29"/>
        <end position="67"/>
    </location>
</feature>
<reference evidence="4 5" key="1">
    <citation type="submission" date="2022-01" db="EMBL/GenBank/DDBJ databases">
        <authorList>
            <person name="Xiong W."/>
            <person name="Schranz E."/>
        </authorList>
    </citation>
    <scope>NUCLEOTIDE SEQUENCE [LARGE SCALE GENOMIC DNA]</scope>
</reference>
<evidence type="ECO:0000259" key="3">
    <source>
        <dbReference type="Pfam" id="PF03478"/>
    </source>
</evidence>
<evidence type="ECO:0000259" key="2">
    <source>
        <dbReference type="Pfam" id="PF00646"/>
    </source>
</evidence>
<dbReference type="InterPro" id="IPR036047">
    <property type="entry name" value="F-box-like_dom_sf"/>
</dbReference>